<comment type="similarity">
    <text evidence="1">Belongs to the calycin superfamily. Fatty-acid binding protein (FABP) family.</text>
</comment>
<dbReference type="Pfam" id="PF14651">
    <property type="entry name" value="Lipocalin_7"/>
    <property type="match status" value="1"/>
</dbReference>
<dbReference type="AlphaFoldDB" id="A0A1A7XH45"/>
<dbReference type="SUPFAM" id="SSF50814">
    <property type="entry name" value="Lipocalins"/>
    <property type="match status" value="1"/>
</dbReference>
<name>A0A1A7XH45_9TELE</name>
<sequence>MSFAGKYELESQENYVEFLEAIDFLKAKSAEKMEIRIVQDGENFDWLQFTKSWKWTSEFTLGKECEMKSMKGCTFTAHPKMEDGKILVEFPEYSFSAELVDDKLLLTSVTPGEKGVTFKRFFKRV</sequence>
<dbReference type="InterPro" id="IPR012674">
    <property type="entry name" value="Calycin"/>
</dbReference>
<evidence type="ECO:0000313" key="2">
    <source>
        <dbReference type="EMBL" id="SBP17421.1"/>
    </source>
</evidence>
<evidence type="ECO:0000256" key="1">
    <source>
        <dbReference type="ARBA" id="ARBA00008390"/>
    </source>
</evidence>
<dbReference type="PANTHER" id="PTHR11955">
    <property type="entry name" value="FATTY ACID BINDING PROTEIN"/>
    <property type="match status" value="1"/>
</dbReference>
<accession>A0A1A7XH45</accession>
<dbReference type="GO" id="GO:0008289">
    <property type="term" value="F:lipid binding"/>
    <property type="evidence" value="ECO:0007669"/>
    <property type="project" value="InterPro"/>
</dbReference>
<gene>
    <name evidence="2" type="primary">FABP6</name>
</gene>
<organism evidence="2">
    <name type="scientific">Iconisemion striatum</name>
    <dbReference type="NCBI Taxonomy" id="60296"/>
    <lineage>
        <taxon>Eukaryota</taxon>
        <taxon>Metazoa</taxon>
        <taxon>Chordata</taxon>
        <taxon>Craniata</taxon>
        <taxon>Vertebrata</taxon>
        <taxon>Euteleostomi</taxon>
        <taxon>Actinopterygii</taxon>
        <taxon>Neopterygii</taxon>
        <taxon>Teleostei</taxon>
        <taxon>Neoteleostei</taxon>
        <taxon>Acanthomorphata</taxon>
        <taxon>Ovalentaria</taxon>
        <taxon>Atherinomorphae</taxon>
        <taxon>Cyprinodontiformes</taxon>
        <taxon>Nothobranchiidae</taxon>
        <taxon>Iconisemion</taxon>
    </lineage>
</organism>
<dbReference type="Gene3D" id="2.40.128.20">
    <property type="match status" value="1"/>
</dbReference>
<reference evidence="2" key="2">
    <citation type="submission" date="2016-06" db="EMBL/GenBank/DDBJ databases">
        <title>The genome of a short-lived fish provides insights into sex chromosome evolution and the genetic control of aging.</title>
        <authorList>
            <person name="Reichwald K."/>
            <person name="Felder M."/>
            <person name="Petzold A."/>
            <person name="Koch P."/>
            <person name="Groth M."/>
            <person name="Platzer M."/>
        </authorList>
    </citation>
    <scope>NUCLEOTIDE SEQUENCE</scope>
    <source>
        <tissue evidence="2">Brain</tissue>
    </source>
</reference>
<proteinExistence type="inferred from homology"/>
<dbReference type="InterPro" id="IPR031259">
    <property type="entry name" value="ILBP"/>
</dbReference>
<protein>
    <submittedName>
        <fullName evidence="2">Fatty acid binding protein 6, ileal</fullName>
    </submittedName>
</protein>
<reference evidence="2" key="1">
    <citation type="submission" date="2016-05" db="EMBL/GenBank/DDBJ databases">
        <authorList>
            <person name="Lavstsen T."/>
            <person name="Jespersen J.S."/>
        </authorList>
    </citation>
    <scope>NUCLEOTIDE SEQUENCE</scope>
    <source>
        <tissue evidence="2">Brain</tissue>
    </source>
</reference>
<dbReference type="EMBL" id="HADW01016021">
    <property type="protein sequence ID" value="SBP17421.1"/>
    <property type="molecule type" value="Transcribed_RNA"/>
</dbReference>